<proteinExistence type="predicted"/>
<sequence length="62" mass="7376">MQILQLKSHCFIYRGFTIKKIPRNKLRQITRYQVSQNEQSFGLFDAMAEATKYIDKLYGMRG</sequence>
<evidence type="ECO:0000313" key="2">
    <source>
        <dbReference type="Proteomes" id="UP000834611"/>
    </source>
</evidence>
<comment type="caution">
    <text evidence="1">The sequence shown here is derived from an EMBL/GenBank/DDBJ whole genome shotgun (WGS) entry which is preliminary data.</text>
</comment>
<gene>
    <name evidence="1" type="ORF">GHA_04044</name>
</gene>
<dbReference type="AlphaFoldDB" id="A0A9N8D2P4"/>
<protein>
    <submittedName>
        <fullName evidence="1">Uncharacterized protein</fullName>
    </submittedName>
</protein>
<reference evidence="1" key="1">
    <citation type="submission" date="2020-05" db="EMBL/GenBank/DDBJ databases">
        <authorList>
            <person name="Delgado-Blas J."/>
        </authorList>
    </citation>
    <scope>NUCLEOTIDE SEQUENCE</scope>
    <source>
        <strain evidence="1">BB1453</strain>
    </source>
</reference>
<dbReference type="EMBL" id="CAHPSF010000015">
    <property type="protein sequence ID" value="CAB5715165.1"/>
    <property type="molecule type" value="Genomic_DNA"/>
</dbReference>
<dbReference type="Proteomes" id="UP000834611">
    <property type="component" value="Unassembled WGS sequence"/>
</dbReference>
<accession>A0A9N8D2P4</accession>
<name>A0A9N8D2P4_PRORE</name>
<evidence type="ECO:0000313" key="1">
    <source>
        <dbReference type="EMBL" id="CAB5715165.1"/>
    </source>
</evidence>
<organism evidence="1 2">
    <name type="scientific">Providencia rettgeri</name>
    <dbReference type="NCBI Taxonomy" id="587"/>
    <lineage>
        <taxon>Bacteria</taxon>
        <taxon>Pseudomonadati</taxon>
        <taxon>Pseudomonadota</taxon>
        <taxon>Gammaproteobacteria</taxon>
        <taxon>Enterobacterales</taxon>
        <taxon>Morganellaceae</taxon>
        <taxon>Providencia</taxon>
    </lineage>
</organism>
<dbReference type="RefSeq" id="WP_239407484.1">
    <property type="nucleotide sequence ID" value="NZ_CAHPRV010000044.1"/>
</dbReference>